<evidence type="ECO:0000256" key="1">
    <source>
        <dbReference type="SAM" id="MobiDB-lite"/>
    </source>
</evidence>
<comment type="caution">
    <text evidence="2">The sequence shown here is derived from an EMBL/GenBank/DDBJ whole genome shotgun (WGS) entry which is preliminary data.</text>
</comment>
<protein>
    <submittedName>
        <fullName evidence="2">Uncharacterized protein</fullName>
    </submittedName>
</protein>
<dbReference type="OrthoDB" id="2125658at2759"/>
<keyword evidence="3" id="KW-1185">Reference proteome</keyword>
<accession>A0A3S1BP63</accession>
<feature type="compositionally biased region" description="Polar residues" evidence="1">
    <location>
        <begin position="99"/>
        <end position="108"/>
    </location>
</feature>
<feature type="region of interest" description="Disordered" evidence="1">
    <location>
        <begin position="83"/>
        <end position="121"/>
    </location>
</feature>
<gene>
    <name evidence="2" type="ORF">EGW08_004007</name>
</gene>
<reference evidence="2 3" key="1">
    <citation type="submission" date="2019-01" db="EMBL/GenBank/DDBJ databases">
        <title>A draft genome assembly of the solar-powered sea slug Elysia chlorotica.</title>
        <authorList>
            <person name="Cai H."/>
            <person name="Li Q."/>
            <person name="Fang X."/>
            <person name="Li J."/>
            <person name="Curtis N.E."/>
            <person name="Altenburger A."/>
            <person name="Shibata T."/>
            <person name="Feng M."/>
            <person name="Maeda T."/>
            <person name="Schwartz J.A."/>
            <person name="Shigenobu S."/>
            <person name="Lundholm N."/>
            <person name="Nishiyama T."/>
            <person name="Yang H."/>
            <person name="Hasebe M."/>
            <person name="Li S."/>
            <person name="Pierce S.K."/>
            <person name="Wang J."/>
        </authorList>
    </citation>
    <scope>NUCLEOTIDE SEQUENCE [LARGE SCALE GENOMIC DNA]</scope>
    <source>
        <strain evidence="2">EC2010</strain>
        <tissue evidence="2">Whole organism of an adult</tissue>
    </source>
</reference>
<organism evidence="2 3">
    <name type="scientific">Elysia chlorotica</name>
    <name type="common">Eastern emerald elysia</name>
    <name type="synonym">Sea slug</name>
    <dbReference type="NCBI Taxonomy" id="188477"/>
    <lineage>
        <taxon>Eukaryota</taxon>
        <taxon>Metazoa</taxon>
        <taxon>Spiralia</taxon>
        <taxon>Lophotrochozoa</taxon>
        <taxon>Mollusca</taxon>
        <taxon>Gastropoda</taxon>
        <taxon>Heterobranchia</taxon>
        <taxon>Euthyneura</taxon>
        <taxon>Panpulmonata</taxon>
        <taxon>Sacoglossa</taxon>
        <taxon>Placobranchoidea</taxon>
        <taxon>Plakobranchidae</taxon>
        <taxon>Elysia</taxon>
    </lineage>
</organism>
<feature type="region of interest" description="Disordered" evidence="1">
    <location>
        <begin position="1"/>
        <end position="52"/>
    </location>
</feature>
<evidence type="ECO:0000313" key="3">
    <source>
        <dbReference type="Proteomes" id="UP000271974"/>
    </source>
</evidence>
<dbReference type="EMBL" id="RQTK01000089">
    <property type="protein sequence ID" value="RUS88241.1"/>
    <property type="molecule type" value="Genomic_DNA"/>
</dbReference>
<feature type="non-terminal residue" evidence="2">
    <location>
        <position position="121"/>
    </location>
</feature>
<feature type="compositionally biased region" description="Low complexity" evidence="1">
    <location>
        <begin position="1"/>
        <end position="12"/>
    </location>
</feature>
<proteinExistence type="predicted"/>
<feature type="compositionally biased region" description="Polar residues" evidence="1">
    <location>
        <begin position="39"/>
        <end position="52"/>
    </location>
</feature>
<sequence length="121" mass="12610">SLSASSSETTVSPLPAEEGQNQLLPQLHAGQPYVAESLDSAQEMPNSARSNAAMSVAESYTLQDRPSTVQGARAAGIPVVCDSVTSGSTATWRPDGSSREGSVASSGDYSDHESHKIHQDH</sequence>
<dbReference type="AlphaFoldDB" id="A0A3S1BP63"/>
<name>A0A3S1BP63_ELYCH</name>
<feature type="non-terminal residue" evidence="2">
    <location>
        <position position="1"/>
    </location>
</feature>
<dbReference type="Proteomes" id="UP000271974">
    <property type="component" value="Unassembled WGS sequence"/>
</dbReference>
<evidence type="ECO:0000313" key="2">
    <source>
        <dbReference type="EMBL" id="RUS88241.1"/>
    </source>
</evidence>
<feature type="compositionally biased region" description="Basic and acidic residues" evidence="1">
    <location>
        <begin position="109"/>
        <end position="121"/>
    </location>
</feature>